<keyword evidence="6" id="KW-1185">Reference proteome</keyword>
<organism evidence="3 5">
    <name type="scientific">Paracoccus saliphilus</name>
    <dbReference type="NCBI Taxonomy" id="405559"/>
    <lineage>
        <taxon>Bacteria</taxon>
        <taxon>Pseudomonadati</taxon>
        <taxon>Pseudomonadota</taxon>
        <taxon>Alphaproteobacteria</taxon>
        <taxon>Rhodobacterales</taxon>
        <taxon>Paracoccaceae</taxon>
        <taxon>Paracoccus</taxon>
    </lineage>
</organism>
<dbReference type="Proteomes" id="UP000186216">
    <property type="component" value="Unassembled WGS sequence"/>
</dbReference>
<dbReference type="RefSeq" id="WP_076523955.1">
    <property type="nucleotide sequence ID" value="NZ_CP067140.1"/>
</dbReference>
<feature type="domain" description="YCII-related" evidence="2">
    <location>
        <begin position="4"/>
        <end position="90"/>
    </location>
</feature>
<sequence>MPDYALICRDAPGVLERRLAARNEHMAGLKVEKAAGHIIDGGAILDAAGNMAGSVVLCRFDDRAALEAYLAREIYVREGIWGDIEVIEMRFVDWPKLMNG</sequence>
<evidence type="ECO:0000313" key="4">
    <source>
        <dbReference type="EMBL" id="WCR01423.1"/>
    </source>
</evidence>
<evidence type="ECO:0000313" key="6">
    <source>
        <dbReference type="Proteomes" id="UP001215549"/>
    </source>
</evidence>
<comment type="similarity">
    <text evidence="1">Belongs to the YciI family.</text>
</comment>
<reference evidence="4 6" key="2">
    <citation type="submission" date="2021-01" db="EMBL/GenBank/DDBJ databases">
        <title>Biogeographic distribution of Paracoccus.</title>
        <authorList>
            <person name="Hollensteiner J."/>
            <person name="Leineberger J."/>
            <person name="Brinkhoff T."/>
            <person name="Daniel R."/>
        </authorList>
    </citation>
    <scope>NUCLEOTIDE SEQUENCE [LARGE SCALE GENOMIC DNA]</scope>
    <source>
        <strain evidence="4 6">DSM 18447</strain>
    </source>
</reference>
<evidence type="ECO:0000259" key="2">
    <source>
        <dbReference type="Pfam" id="PF03795"/>
    </source>
</evidence>
<accession>A0AA46A4U5</accession>
<dbReference type="InterPro" id="IPR011008">
    <property type="entry name" value="Dimeric_a/b-barrel"/>
</dbReference>
<reference evidence="3 5" key="1">
    <citation type="submission" date="2017-01" db="EMBL/GenBank/DDBJ databases">
        <authorList>
            <person name="Varghese N."/>
            <person name="Submissions S."/>
        </authorList>
    </citation>
    <scope>NUCLEOTIDE SEQUENCE [LARGE SCALE GENOMIC DNA]</scope>
    <source>
        <strain evidence="3 5">DSM 18447</strain>
    </source>
</reference>
<dbReference type="InterPro" id="IPR051807">
    <property type="entry name" value="Sec-metab_biosynth-assoc"/>
</dbReference>
<dbReference type="Gene3D" id="3.30.70.1060">
    <property type="entry name" value="Dimeric alpha+beta barrel"/>
    <property type="match status" value="1"/>
</dbReference>
<dbReference type="AlphaFoldDB" id="A0AA46A4U5"/>
<dbReference type="Pfam" id="PF03795">
    <property type="entry name" value="YCII"/>
    <property type="match status" value="1"/>
</dbReference>
<name>A0AA46A4U5_9RHOB</name>
<dbReference type="PANTHER" id="PTHR33606:SF3">
    <property type="entry name" value="PROTEIN YCII"/>
    <property type="match status" value="1"/>
</dbReference>
<dbReference type="Proteomes" id="UP001215549">
    <property type="component" value="Chromosome"/>
</dbReference>
<dbReference type="InterPro" id="IPR005545">
    <property type="entry name" value="YCII"/>
</dbReference>
<gene>
    <name evidence="4" type="ORF">JHX88_10700</name>
    <name evidence="3" type="ORF">SAMN05421772_10359</name>
</gene>
<dbReference type="PANTHER" id="PTHR33606">
    <property type="entry name" value="PROTEIN YCII"/>
    <property type="match status" value="1"/>
</dbReference>
<dbReference type="SUPFAM" id="SSF54909">
    <property type="entry name" value="Dimeric alpha+beta barrel"/>
    <property type="match status" value="1"/>
</dbReference>
<proteinExistence type="inferred from homology"/>
<evidence type="ECO:0000256" key="1">
    <source>
        <dbReference type="ARBA" id="ARBA00007689"/>
    </source>
</evidence>
<protein>
    <submittedName>
        <fullName evidence="4">YciI family protein</fullName>
    </submittedName>
</protein>
<evidence type="ECO:0000313" key="3">
    <source>
        <dbReference type="EMBL" id="SIS69656.1"/>
    </source>
</evidence>
<dbReference type="EMBL" id="CP067140">
    <property type="protein sequence ID" value="WCR01423.1"/>
    <property type="molecule type" value="Genomic_DNA"/>
</dbReference>
<dbReference type="EMBL" id="FTOU01000003">
    <property type="protein sequence ID" value="SIS69656.1"/>
    <property type="molecule type" value="Genomic_DNA"/>
</dbReference>
<evidence type="ECO:0000313" key="5">
    <source>
        <dbReference type="Proteomes" id="UP000186216"/>
    </source>
</evidence>